<comment type="caution">
    <text evidence="2">The sequence shown here is derived from an EMBL/GenBank/DDBJ whole genome shotgun (WGS) entry which is preliminary data.</text>
</comment>
<feature type="region of interest" description="Disordered" evidence="1">
    <location>
        <begin position="1"/>
        <end position="66"/>
    </location>
</feature>
<proteinExistence type="predicted"/>
<keyword evidence="3" id="KW-1185">Reference proteome</keyword>
<protein>
    <submittedName>
        <fullName evidence="2">Uncharacterized protein</fullName>
    </submittedName>
</protein>
<sequence>MDFKGDFDTAEESKTSSLPFTRRLTTEMTPTVDVGCNGAATPSTEAHSSLGASTPSPSLGHGVNMR</sequence>
<feature type="compositionally biased region" description="Basic and acidic residues" evidence="1">
    <location>
        <begin position="1"/>
        <end position="14"/>
    </location>
</feature>
<feature type="compositionally biased region" description="Polar residues" evidence="1">
    <location>
        <begin position="40"/>
        <end position="57"/>
    </location>
</feature>
<evidence type="ECO:0000256" key="1">
    <source>
        <dbReference type="SAM" id="MobiDB-lite"/>
    </source>
</evidence>
<gene>
    <name evidence="2" type="ORF">G2W53_004680</name>
</gene>
<organism evidence="2 3">
    <name type="scientific">Senna tora</name>
    <dbReference type="NCBI Taxonomy" id="362788"/>
    <lineage>
        <taxon>Eukaryota</taxon>
        <taxon>Viridiplantae</taxon>
        <taxon>Streptophyta</taxon>
        <taxon>Embryophyta</taxon>
        <taxon>Tracheophyta</taxon>
        <taxon>Spermatophyta</taxon>
        <taxon>Magnoliopsida</taxon>
        <taxon>eudicotyledons</taxon>
        <taxon>Gunneridae</taxon>
        <taxon>Pentapetalae</taxon>
        <taxon>rosids</taxon>
        <taxon>fabids</taxon>
        <taxon>Fabales</taxon>
        <taxon>Fabaceae</taxon>
        <taxon>Caesalpinioideae</taxon>
        <taxon>Cassia clade</taxon>
        <taxon>Senna</taxon>
    </lineage>
</organism>
<name>A0A834XCN1_9FABA</name>
<dbReference type="AlphaFoldDB" id="A0A834XCN1"/>
<reference evidence="2" key="1">
    <citation type="submission" date="2020-09" db="EMBL/GenBank/DDBJ databases">
        <title>Genome-Enabled Discovery of Anthraquinone Biosynthesis in Senna tora.</title>
        <authorList>
            <person name="Kang S.-H."/>
            <person name="Pandey R.P."/>
            <person name="Lee C.-M."/>
            <person name="Sim J.-S."/>
            <person name="Jeong J.-T."/>
            <person name="Choi B.-S."/>
            <person name="Jung M."/>
            <person name="Ginzburg D."/>
            <person name="Zhao K."/>
            <person name="Won S.Y."/>
            <person name="Oh T.-J."/>
            <person name="Yu Y."/>
            <person name="Kim N.-H."/>
            <person name="Lee O.R."/>
            <person name="Lee T.-H."/>
            <person name="Bashyal P."/>
            <person name="Kim T.-S."/>
            <person name="Lee W.-H."/>
            <person name="Kawkins C."/>
            <person name="Kim C.-K."/>
            <person name="Kim J.S."/>
            <person name="Ahn B.O."/>
            <person name="Rhee S.Y."/>
            <person name="Sohng J.K."/>
        </authorList>
    </citation>
    <scope>NUCLEOTIDE SEQUENCE</scope>
    <source>
        <tissue evidence="2">Leaf</tissue>
    </source>
</reference>
<dbReference type="EMBL" id="JAAIUW010000002">
    <property type="protein sequence ID" value="KAF7842382.1"/>
    <property type="molecule type" value="Genomic_DNA"/>
</dbReference>
<evidence type="ECO:0000313" key="3">
    <source>
        <dbReference type="Proteomes" id="UP000634136"/>
    </source>
</evidence>
<dbReference type="Proteomes" id="UP000634136">
    <property type="component" value="Unassembled WGS sequence"/>
</dbReference>
<evidence type="ECO:0000313" key="2">
    <source>
        <dbReference type="EMBL" id="KAF7842382.1"/>
    </source>
</evidence>
<accession>A0A834XCN1</accession>